<dbReference type="EMBL" id="JAVIJP010000016">
    <property type="protein sequence ID" value="KAL3643575.1"/>
    <property type="molecule type" value="Genomic_DNA"/>
</dbReference>
<feature type="domain" description="Inhibitor I9" evidence="1">
    <location>
        <begin position="14"/>
        <end position="48"/>
    </location>
</feature>
<protein>
    <recommendedName>
        <fullName evidence="1">Inhibitor I9 domain-containing protein</fullName>
    </recommendedName>
</protein>
<dbReference type="Gene3D" id="3.30.70.80">
    <property type="entry name" value="Peptidase S8 propeptide/proteinase inhibitor I9"/>
    <property type="match status" value="1"/>
</dbReference>
<dbReference type="AlphaFoldDB" id="A0ABD3DMP8"/>
<evidence type="ECO:0000259" key="1">
    <source>
        <dbReference type="Pfam" id="PF05922"/>
    </source>
</evidence>
<dbReference type="Proteomes" id="UP001632038">
    <property type="component" value="Unassembled WGS sequence"/>
</dbReference>
<keyword evidence="3" id="KW-1185">Reference proteome</keyword>
<gene>
    <name evidence="2" type="ORF">CASFOL_014390</name>
</gene>
<evidence type="ECO:0000313" key="2">
    <source>
        <dbReference type="EMBL" id="KAL3643575.1"/>
    </source>
</evidence>
<comment type="caution">
    <text evidence="2">The sequence shown here is derived from an EMBL/GenBank/DDBJ whole genome shotgun (WGS) entry which is preliminary data.</text>
</comment>
<dbReference type="InterPro" id="IPR037045">
    <property type="entry name" value="S8pro/Inhibitor_I9_sf"/>
</dbReference>
<name>A0ABD3DMP8_9LAMI</name>
<dbReference type="InterPro" id="IPR010259">
    <property type="entry name" value="S8pro/Inhibitor_I9"/>
</dbReference>
<accession>A0ABD3DMP8</accession>
<proteinExistence type="predicted"/>
<evidence type="ECO:0000313" key="3">
    <source>
        <dbReference type="Proteomes" id="UP001632038"/>
    </source>
</evidence>
<reference evidence="3" key="1">
    <citation type="journal article" date="2024" name="IScience">
        <title>Strigolactones Initiate the Formation of Haustorium-like Structures in Castilleja.</title>
        <authorList>
            <person name="Buerger M."/>
            <person name="Peterson D."/>
            <person name="Chory J."/>
        </authorList>
    </citation>
    <scope>NUCLEOTIDE SEQUENCE [LARGE SCALE GENOMIC DNA]</scope>
</reference>
<sequence length="91" mass="9978">MGSRLFGGDVRMLQKRALVYSYKNAASGFSAKLAPDQVSALKPSDPFKCLFRSVARRRATEVHGGSDSAVNGLSSGQTRKWVWIGLFRTEV</sequence>
<organism evidence="2 3">
    <name type="scientific">Castilleja foliolosa</name>
    <dbReference type="NCBI Taxonomy" id="1961234"/>
    <lineage>
        <taxon>Eukaryota</taxon>
        <taxon>Viridiplantae</taxon>
        <taxon>Streptophyta</taxon>
        <taxon>Embryophyta</taxon>
        <taxon>Tracheophyta</taxon>
        <taxon>Spermatophyta</taxon>
        <taxon>Magnoliopsida</taxon>
        <taxon>eudicotyledons</taxon>
        <taxon>Gunneridae</taxon>
        <taxon>Pentapetalae</taxon>
        <taxon>asterids</taxon>
        <taxon>lamiids</taxon>
        <taxon>Lamiales</taxon>
        <taxon>Orobanchaceae</taxon>
        <taxon>Pedicularideae</taxon>
        <taxon>Castillejinae</taxon>
        <taxon>Castilleja</taxon>
    </lineage>
</organism>
<dbReference type="Pfam" id="PF05922">
    <property type="entry name" value="Inhibitor_I9"/>
    <property type="match status" value="1"/>
</dbReference>